<dbReference type="PROSITE" id="PS50001">
    <property type="entry name" value="SH2"/>
    <property type="match status" value="1"/>
</dbReference>
<dbReference type="InterPro" id="IPR036860">
    <property type="entry name" value="SH2_dom_sf"/>
</dbReference>
<evidence type="ECO:0000256" key="5">
    <source>
        <dbReference type="ARBA" id="ARBA00022777"/>
    </source>
</evidence>
<feature type="coiled-coil region" evidence="15">
    <location>
        <begin position="332"/>
        <end position="407"/>
    </location>
</feature>
<dbReference type="Pfam" id="PF00611">
    <property type="entry name" value="FCH"/>
    <property type="match status" value="1"/>
</dbReference>
<dbReference type="InterPro" id="IPR027267">
    <property type="entry name" value="AH/BAR_dom_sf"/>
</dbReference>
<feature type="domain" description="Protein kinase" evidence="18">
    <location>
        <begin position="627"/>
        <end position="882"/>
    </location>
</feature>
<dbReference type="PROSITE" id="PS00109">
    <property type="entry name" value="PROTEIN_KINASE_TYR"/>
    <property type="match status" value="1"/>
</dbReference>
<dbReference type="SUPFAM" id="SSF103657">
    <property type="entry name" value="BAR/IMD domain-like"/>
    <property type="match status" value="1"/>
</dbReference>
<feature type="domain" description="SH2" evidence="17">
    <location>
        <begin position="523"/>
        <end position="615"/>
    </location>
</feature>
<feature type="binding site" evidence="11 14">
    <location>
        <position position="656"/>
    </location>
    <ligand>
        <name>ATP</name>
        <dbReference type="ChEBI" id="CHEBI:30616"/>
    </ligand>
</feature>
<dbReference type="Pfam" id="PF00017">
    <property type="entry name" value="SH2"/>
    <property type="match status" value="1"/>
</dbReference>
<feature type="domain" description="F-BAR" evidence="19">
    <location>
        <begin position="24"/>
        <end position="286"/>
    </location>
</feature>
<evidence type="ECO:0000256" key="15">
    <source>
        <dbReference type="SAM" id="Coils"/>
    </source>
</evidence>
<dbReference type="Proteomes" id="UP000005408">
    <property type="component" value="Unassembled WGS sequence"/>
</dbReference>
<evidence type="ECO:0000256" key="6">
    <source>
        <dbReference type="ARBA" id="ARBA00022840"/>
    </source>
</evidence>
<evidence type="ECO:0000256" key="11">
    <source>
        <dbReference type="PIRSR" id="PIRSR000632-2"/>
    </source>
</evidence>
<dbReference type="Gene3D" id="1.20.1270.60">
    <property type="entry name" value="Arfaptin homology (AH) domain/BAR domain"/>
    <property type="match status" value="1"/>
</dbReference>
<dbReference type="InterPro" id="IPR000719">
    <property type="entry name" value="Prot_kinase_dom"/>
</dbReference>
<evidence type="ECO:0000256" key="14">
    <source>
        <dbReference type="PROSITE-ProRule" id="PRU10141"/>
    </source>
</evidence>
<dbReference type="PANTHER" id="PTHR24418">
    <property type="entry name" value="TYROSINE-PROTEIN KINASE"/>
    <property type="match status" value="1"/>
</dbReference>
<dbReference type="InterPro" id="IPR016250">
    <property type="entry name" value="Tyr-prot_kinase_Fes/Fps"/>
</dbReference>
<evidence type="ECO:0000256" key="1">
    <source>
        <dbReference type="ARBA" id="ARBA00011903"/>
    </source>
</evidence>
<dbReference type="InterPro" id="IPR000980">
    <property type="entry name" value="SH2"/>
</dbReference>
<evidence type="ECO:0000259" key="19">
    <source>
        <dbReference type="PROSITE" id="PS51741"/>
    </source>
</evidence>
<dbReference type="InterPro" id="IPR020635">
    <property type="entry name" value="Tyr_kinase_cat_dom"/>
</dbReference>
<dbReference type="Gene3D" id="1.10.510.10">
    <property type="entry name" value="Transferase(Phosphotransferase) domain 1"/>
    <property type="match status" value="1"/>
</dbReference>
<dbReference type="FunFam" id="1.10.510.10:FF:000212">
    <property type="entry name" value="Tyrosine-protein kinase"/>
    <property type="match status" value="1"/>
</dbReference>
<feature type="active site" description="Proton acceptor" evidence="10">
    <location>
        <position position="749"/>
    </location>
</feature>
<dbReference type="PIRSF" id="PIRSF000632">
    <property type="entry name" value="TyrPK_fps"/>
    <property type="match status" value="1"/>
</dbReference>
<evidence type="ECO:0000256" key="12">
    <source>
        <dbReference type="PROSITE-ProRule" id="PRU00191"/>
    </source>
</evidence>
<feature type="binding site" evidence="11">
    <location>
        <begin position="633"/>
        <end position="641"/>
    </location>
    <ligand>
        <name>ATP</name>
        <dbReference type="ChEBI" id="CHEBI:30616"/>
    </ligand>
</feature>
<dbReference type="FunFam" id="3.30.505.10:FF:000051">
    <property type="entry name" value="Tyrosine-protein kinase"/>
    <property type="match status" value="1"/>
</dbReference>
<sequence>MQETLVLLPHPRIQADGNPHVRIMGFGTEFQGKKSHEVLQRIQEHEIRLLEVMKRCLNIRVKSDRNYADALSGLVKEAQKFTCPEFQPMLAVFQAWDVVLQQTDNLLQHIKQNAQKMESETLTKLGDLISRKKEAKKFYSDERSRLETEFYKVQEEVQKNKQEYSRCVMRLTTDEAKYNDVKSKAVKSAKIEEAKVKYQKSAGRLHRIHNDYVMSLREVSSCQEGYLTRTLPSFLNYHQTSQEILVQQCKEILLQYQELTDYSDETCQAIYRGTREAIEKINPEKEYDNEEFVNAFSSEKIEPIGFEFGNTLLADYQGILESNKLSLNDLTTTDIQTRKKELEEEKNRLELLLRNRSDSLHHVEEELKLIGSQQWQSPEYHQKRQELEKLRCDLADTEAKLATQEVLLNEVSELIETTGENIPSALEFSADISIDDTGSSPSMFGSKGFKGIKNSLTQTLREAIHRKSAPENDENPRDSYEEQDNKENNKSNGPQSPTSPDYSLAKNNTSSSGPDIPVEEQDWFHGVLPREEVQRLLTRDGDFLVRESRNRKTNEPQYVLSAFWEGHRHFIIQYADNGWRFEGRSFPTISELVNHQHLSGEPVTTKSQTILKNAILREQWQLRNDDIALEMKIGNGNFGEVYRGKYKPKGMVVAVKTCRDTLSEDQRKKFLQEGRILKQYDHPNIVKFIGIAAQRQPVMIVMEYVEGGALLNYLRKQGKTLSKKQLTKMCEDAASGMAYLESKNCIHRDLAARNCLVGDKSVVKISDFGMSREEEEYTVSDGLKQIPIKWTAPEALLYGKYTSLCDVWSFGILMWEIFSSGVTPYSGMTNNQAREQIDRGYRMPASEGTPEACYDLMMKCWEYNPSERYHFDRIQKELHSIYKSL</sequence>
<keyword evidence="4 11" id="KW-0547">Nucleotide-binding</keyword>
<evidence type="ECO:0000313" key="21">
    <source>
        <dbReference type="Proteomes" id="UP000005408"/>
    </source>
</evidence>
<dbReference type="SMART" id="SM00055">
    <property type="entry name" value="FCH"/>
    <property type="match status" value="1"/>
</dbReference>
<dbReference type="SMART" id="SM00219">
    <property type="entry name" value="TyrKc"/>
    <property type="match status" value="1"/>
</dbReference>
<dbReference type="PROSITE" id="PS51741">
    <property type="entry name" value="F_BAR"/>
    <property type="match status" value="1"/>
</dbReference>
<dbReference type="CDD" id="cd10361">
    <property type="entry name" value="SH2_Fps_family"/>
    <property type="match status" value="1"/>
</dbReference>
<reference evidence="20" key="1">
    <citation type="submission" date="2022-08" db="UniProtKB">
        <authorList>
            <consortium name="EnsemblMetazoa"/>
        </authorList>
    </citation>
    <scope>IDENTIFICATION</scope>
    <source>
        <strain evidence="20">05x7-T-G4-1.051#20</strain>
    </source>
</reference>
<dbReference type="Pfam" id="PF07714">
    <property type="entry name" value="PK_Tyr_Ser-Thr"/>
    <property type="match status" value="1"/>
</dbReference>
<evidence type="ECO:0000313" key="20">
    <source>
        <dbReference type="EnsemblMetazoa" id="G9636.1:cds"/>
    </source>
</evidence>
<dbReference type="GO" id="GO:0004715">
    <property type="term" value="F:non-membrane spanning protein tyrosine kinase activity"/>
    <property type="evidence" value="ECO:0007669"/>
    <property type="project" value="UniProtKB-EC"/>
</dbReference>
<dbReference type="EC" id="2.7.10.2" evidence="1"/>
<dbReference type="FunFam" id="3.30.200.20:FF:000089">
    <property type="entry name" value="Tyrosine-protein kinase"/>
    <property type="match status" value="1"/>
</dbReference>
<proteinExistence type="predicted"/>
<evidence type="ECO:0000256" key="2">
    <source>
        <dbReference type="ARBA" id="ARBA00022553"/>
    </source>
</evidence>
<feature type="coiled-coil region" evidence="15">
    <location>
        <begin position="100"/>
        <end position="149"/>
    </location>
</feature>
<evidence type="ECO:0000256" key="13">
    <source>
        <dbReference type="PROSITE-ProRule" id="PRU01077"/>
    </source>
</evidence>
<keyword evidence="6 11" id="KW-0067">ATP-binding</keyword>
<feature type="region of interest" description="Disordered" evidence="16">
    <location>
        <begin position="465"/>
        <end position="520"/>
    </location>
</feature>
<keyword evidence="7 13" id="KW-0175">Coiled coil</keyword>
<dbReference type="InterPro" id="IPR035849">
    <property type="entry name" value="Fes/Fps/Fer_SH2"/>
</dbReference>
<keyword evidence="2" id="KW-0597">Phosphoprotein</keyword>
<dbReference type="GO" id="GO:0005524">
    <property type="term" value="F:ATP binding"/>
    <property type="evidence" value="ECO:0007669"/>
    <property type="project" value="UniProtKB-UniRule"/>
</dbReference>
<dbReference type="InterPro" id="IPR008266">
    <property type="entry name" value="Tyr_kinase_AS"/>
</dbReference>
<evidence type="ECO:0000256" key="8">
    <source>
        <dbReference type="ARBA" id="ARBA00023137"/>
    </source>
</evidence>
<dbReference type="InterPro" id="IPR031160">
    <property type="entry name" value="F_BAR_dom"/>
</dbReference>
<dbReference type="SUPFAM" id="SSF55550">
    <property type="entry name" value="SH2 domain"/>
    <property type="match status" value="1"/>
</dbReference>
<dbReference type="Gene3D" id="3.30.200.20">
    <property type="entry name" value="Phosphorylase Kinase, domain 1"/>
    <property type="match status" value="1"/>
</dbReference>
<evidence type="ECO:0000256" key="4">
    <source>
        <dbReference type="ARBA" id="ARBA00022741"/>
    </source>
</evidence>
<dbReference type="SMART" id="SM00252">
    <property type="entry name" value="SH2"/>
    <property type="match status" value="1"/>
</dbReference>
<dbReference type="InterPro" id="IPR001060">
    <property type="entry name" value="FCH_dom"/>
</dbReference>
<evidence type="ECO:0000259" key="17">
    <source>
        <dbReference type="PROSITE" id="PS50001"/>
    </source>
</evidence>
<comment type="catalytic activity">
    <reaction evidence="9">
        <text>L-tyrosyl-[protein] + ATP = O-phospho-L-tyrosyl-[protein] + ADP + H(+)</text>
        <dbReference type="Rhea" id="RHEA:10596"/>
        <dbReference type="Rhea" id="RHEA-COMP:10136"/>
        <dbReference type="Rhea" id="RHEA-COMP:20101"/>
        <dbReference type="ChEBI" id="CHEBI:15378"/>
        <dbReference type="ChEBI" id="CHEBI:30616"/>
        <dbReference type="ChEBI" id="CHEBI:46858"/>
        <dbReference type="ChEBI" id="CHEBI:61978"/>
        <dbReference type="ChEBI" id="CHEBI:456216"/>
        <dbReference type="EC" id="2.7.10.2"/>
    </reaction>
</comment>
<protein>
    <recommendedName>
        <fullName evidence="1">non-specific protein-tyrosine kinase</fullName>
        <ecNumber evidence="1">2.7.10.2</ecNumber>
    </recommendedName>
</protein>
<dbReference type="EnsemblMetazoa" id="G9636.1">
    <property type="protein sequence ID" value="G9636.1:cds"/>
    <property type="gene ID" value="G9636"/>
</dbReference>
<evidence type="ECO:0000256" key="10">
    <source>
        <dbReference type="PIRSR" id="PIRSR000632-1"/>
    </source>
</evidence>
<keyword evidence="5" id="KW-0418">Kinase</keyword>
<dbReference type="SUPFAM" id="SSF56112">
    <property type="entry name" value="Protein kinase-like (PK-like)"/>
    <property type="match status" value="1"/>
</dbReference>
<organism evidence="20 21">
    <name type="scientific">Magallana gigas</name>
    <name type="common">Pacific oyster</name>
    <name type="synonym">Crassostrea gigas</name>
    <dbReference type="NCBI Taxonomy" id="29159"/>
    <lineage>
        <taxon>Eukaryota</taxon>
        <taxon>Metazoa</taxon>
        <taxon>Spiralia</taxon>
        <taxon>Lophotrochozoa</taxon>
        <taxon>Mollusca</taxon>
        <taxon>Bivalvia</taxon>
        <taxon>Autobranchia</taxon>
        <taxon>Pteriomorphia</taxon>
        <taxon>Ostreida</taxon>
        <taxon>Ostreoidea</taxon>
        <taxon>Ostreidae</taxon>
        <taxon>Magallana</taxon>
    </lineage>
</organism>
<dbReference type="InterPro" id="IPR050198">
    <property type="entry name" value="Non-receptor_tyrosine_kinases"/>
</dbReference>
<evidence type="ECO:0000256" key="16">
    <source>
        <dbReference type="SAM" id="MobiDB-lite"/>
    </source>
</evidence>
<keyword evidence="12" id="KW-0727">SH2 domain</keyword>
<dbReference type="InterPro" id="IPR011009">
    <property type="entry name" value="Kinase-like_dom_sf"/>
</dbReference>
<dbReference type="InterPro" id="IPR017441">
    <property type="entry name" value="Protein_kinase_ATP_BS"/>
</dbReference>
<name>A0A8W8P3Y5_MAGGI</name>
<dbReference type="Gene3D" id="3.30.505.10">
    <property type="entry name" value="SH2 domain"/>
    <property type="match status" value="1"/>
</dbReference>
<dbReference type="PROSITE" id="PS00107">
    <property type="entry name" value="PROTEIN_KINASE_ATP"/>
    <property type="match status" value="1"/>
</dbReference>
<dbReference type="CDD" id="cd05041">
    <property type="entry name" value="PTKc_Fes_like"/>
    <property type="match status" value="1"/>
</dbReference>
<feature type="compositionally biased region" description="Basic and acidic residues" evidence="16">
    <location>
        <begin position="465"/>
        <end position="489"/>
    </location>
</feature>
<keyword evidence="8" id="KW-0829">Tyrosine-protein kinase</keyword>
<evidence type="ECO:0000256" key="9">
    <source>
        <dbReference type="ARBA" id="ARBA00051245"/>
    </source>
</evidence>
<keyword evidence="21" id="KW-1185">Reference proteome</keyword>
<dbReference type="PRINTS" id="PR00109">
    <property type="entry name" value="TYRKINASE"/>
</dbReference>
<dbReference type="AlphaFoldDB" id="A0A8W8P3Y5"/>
<keyword evidence="3" id="KW-0808">Transferase</keyword>
<evidence type="ECO:0000256" key="7">
    <source>
        <dbReference type="ARBA" id="ARBA00023054"/>
    </source>
</evidence>
<dbReference type="InterPro" id="IPR001245">
    <property type="entry name" value="Ser-Thr/Tyr_kinase_cat_dom"/>
</dbReference>
<evidence type="ECO:0000259" key="18">
    <source>
        <dbReference type="PROSITE" id="PS50011"/>
    </source>
</evidence>
<evidence type="ECO:0000256" key="3">
    <source>
        <dbReference type="ARBA" id="ARBA00022679"/>
    </source>
</evidence>
<accession>A0A8W8P3Y5</accession>
<dbReference type="PRINTS" id="PR00401">
    <property type="entry name" value="SH2DOMAIN"/>
</dbReference>
<dbReference type="PROSITE" id="PS50011">
    <property type="entry name" value="PROTEIN_KINASE_DOM"/>
    <property type="match status" value="1"/>
</dbReference>
<feature type="compositionally biased region" description="Polar residues" evidence="16">
    <location>
        <begin position="490"/>
        <end position="513"/>
    </location>
</feature>